<evidence type="ECO:0000256" key="4">
    <source>
        <dbReference type="ARBA" id="ARBA00023187"/>
    </source>
</evidence>
<evidence type="ECO:0000256" key="2">
    <source>
        <dbReference type="ARBA" id="ARBA00022664"/>
    </source>
</evidence>
<dbReference type="InterPro" id="IPR011990">
    <property type="entry name" value="TPR-like_helical_dom_sf"/>
</dbReference>
<dbReference type="Gene3D" id="1.25.40.10">
    <property type="entry name" value="Tetratricopeptide repeat domain"/>
    <property type="match status" value="2"/>
</dbReference>
<proteinExistence type="inferred from homology"/>
<comment type="similarity">
    <text evidence="6">Belongs to the PRP39 family.</text>
</comment>
<dbReference type="Proteomes" id="UP000274756">
    <property type="component" value="Unassembled WGS sequence"/>
</dbReference>
<evidence type="ECO:0000313" key="8">
    <source>
        <dbReference type="EMBL" id="VDN54785.1"/>
    </source>
</evidence>
<reference evidence="8 10" key="2">
    <citation type="submission" date="2018-11" db="EMBL/GenBank/DDBJ databases">
        <authorList>
            <consortium name="Pathogen Informatics"/>
        </authorList>
    </citation>
    <scope>NUCLEOTIDE SEQUENCE [LARGE SCALE GENOMIC DNA]</scope>
</reference>
<accession>A0A158Q2L8</accession>
<dbReference type="FunFam" id="1.25.40.10:FF:000091">
    <property type="entry name" value="Pre-mRNA-processing factor 39"/>
    <property type="match status" value="1"/>
</dbReference>
<evidence type="ECO:0000313" key="9">
    <source>
        <dbReference type="Proteomes" id="UP000038040"/>
    </source>
</evidence>
<name>A0A158Q2L8_DRAME</name>
<evidence type="ECO:0000256" key="7">
    <source>
        <dbReference type="SAM" id="MobiDB-lite"/>
    </source>
</evidence>
<comment type="subcellular location">
    <subcellularLocation>
        <location evidence="1">Nucleus</location>
    </subcellularLocation>
</comment>
<dbReference type="GO" id="GO:0071004">
    <property type="term" value="C:U2-type prespliceosome"/>
    <property type="evidence" value="ECO:0007669"/>
    <property type="project" value="TreeGrafter"/>
</dbReference>
<keyword evidence="2" id="KW-0507">mRNA processing</keyword>
<keyword evidence="3" id="KW-0677">Repeat</keyword>
<keyword evidence="10" id="KW-1185">Reference proteome</keyword>
<dbReference type="OrthoDB" id="10265668at2759"/>
<dbReference type="EMBL" id="UYYG01001150">
    <property type="protein sequence ID" value="VDN54785.1"/>
    <property type="molecule type" value="Genomic_DNA"/>
</dbReference>
<dbReference type="GO" id="GO:0030627">
    <property type="term" value="F:pre-mRNA 5'-splice site binding"/>
    <property type="evidence" value="ECO:0007669"/>
    <property type="project" value="TreeGrafter"/>
</dbReference>
<dbReference type="SUPFAM" id="SSF48452">
    <property type="entry name" value="TPR-like"/>
    <property type="match status" value="2"/>
</dbReference>
<dbReference type="InterPro" id="IPR003107">
    <property type="entry name" value="HAT"/>
</dbReference>
<feature type="region of interest" description="Disordered" evidence="7">
    <location>
        <begin position="1"/>
        <end position="98"/>
    </location>
</feature>
<dbReference type="WBParaSite" id="DME_0000039801-mRNA-1">
    <property type="protein sequence ID" value="DME_0000039801-mRNA-1"/>
    <property type="gene ID" value="DME_0000039801"/>
</dbReference>
<dbReference type="PANTHER" id="PTHR17204">
    <property type="entry name" value="PRE-MRNA PROCESSING PROTEIN PRP39-RELATED"/>
    <property type="match status" value="1"/>
</dbReference>
<reference evidence="11" key="1">
    <citation type="submission" date="2016-04" db="UniProtKB">
        <authorList>
            <consortium name="WormBaseParasite"/>
        </authorList>
    </citation>
    <scope>IDENTIFICATION</scope>
</reference>
<evidence type="ECO:0000313" key="11">
    <source>
        <dbReference type="WBParaSite" id="DME_0000039801-mRNA-1"/>
    </source>
</evidence>
<dbReference type="GO" id="GO:0000243">
    <property type="term" value="C:commitment complex"/>
    <property type="evidence" value="ECO:0007669"/>
    <property type="project" value="TreeGrafter"/>
</dbReference>
<dbReference type="GO" id="GO:0000395">
    <property type="term" value="P:mRNA 5'-splice site recognition"/>
    <property type="evidence" value="ECO:0007669"/>
    <property type="project" value="TreeGrafter"/>
</dbReference>
<dbReference type="GO" id="GO:0005685">
    <property type="term" value="C:U1 snRNP"/>
    <property type="evidence" value="ECO:0007669"/>
    <property type="project" value="TreeGrafter"/>
</dbReference>
<protein>
    <submittedName>
        <fullName evidence="11">Suf domain-containing protein</fullName>
    </submittedName>
</protein>
<evidence type="ECO:0000256" key="3">
    <source>
        <dbReference type="ARBA" id="ARBA00022737"/>
    </source>
</evidence>
<evidence type="ECO:0000256" key="1">
    <source>
        <dbReference type="ARBA" id="ARBA00004123"/>
    </source>
</evidence>
<dbReference type="AlphaFoldDB" id="A0A158Q2L8"/>
<dbReference type="Pfam" id="PF23241">
    <property type="entry name" value="HAT_PRP39_C"/>
    <property type="match status" value="1"/>
</dbReference>
<evidence type="ECO:0000313" key="10">
    <source>
        <dbReference type="Proteomes" id="UP000274756"/>
    </source>
</evidence>
<dbReference type="STRING" id="318479.A0A158Q2L8"/>
<keyword evidence="4" id="KW-0508">mRNA splicing</keyword>
<keyword evidence="5" id="KW-0539">Nucleus</keyword>
<dbReference type="PANTHER" id="PTHR17204:SF5">
    <property type="entry name" value="PRE-MRNA-PROCESSING FACTOR 39"/>
    <property type="match status" value="1"/>
</dbReference>
<gene>
    <name evidence="8" type="ORF">DME_LOCUS4758</name>
</gene>
<evidence type="ECO:0000256" key="6">
    <source>
        <dbReference type="ARBA" id="ARBA00038019"/>
    </source>
</evidence>
<dbReference type="SMART" id="SM00386">
    <property type="entry name" value="HAT"/>
    <property type="match status" value="5"/>
</dbReference>
<feature type="compositionally biased region" description="Basic and acidic residues" evidence="7">
    <location>
        <begin position="20"/>
        <end position="85"/>
    </location>
</feature>
<dbReference type="Pfam" id="PF23240">
    <property type="entry name" value="HAT_PRP39_N"/>
    <property type="match status" value="1"/>
</dbReference>
<feature type="compositionally biased region" description="Basic and acidic residues" evidence="7">
    <location>
        <begin position="1"/>
        <end position="13"/>
    </location>
</feature>
<organism evidence="9 11">
    <name type="scientific">Dracunculus medinensis</name>
    <name type="common">Guinea worm</name>
    <dbReference type="NCBI Taxonomy" id="318479"/>
    <lineage>
        <taxon>Eukaryota</taxon>
        <taxon>Metazoa</taxon>
        <taxon>Ecdysozoa</taxon>
        <taxon>Nematoda</taxon>
        <taxon>Chromadorea</taxon>
        <taxon>Rhabditida</taxon>
        <taxon>Spirurina</taxon>
        <taxon>Dracunculoidea</taxon>
        <taxon>Dracunculidae</taxon>
        <taxon>Dracunculus</taxon>
    </lineage>
</organism>
<dbReference type="Proteomes" id="UP000038040">
    <property type="component" value="Unplaced"/>
</dbReference>
<sequence length="510" mass="61352">MGHNNHSESESRSRSRSRSRSSESSRRRNRSHSREYDRRSHDRDRRSCEYRSCSRDGDRKSRSHDRDRRSCSKHGDNRSFHERRYERHRSRSSSNDRDPDAIKMCWKVIKEDYGNFDAWTQLLSYVEQLDKTKTAREAYDEFLKRYPYCYGYWRKYAEFERRHKHIDRCIEVYERGLAAIPLSVDLWLHYLSFTVEVIHQQTPTSIEKTRAIFDRAVEVCGLEFRSDKLWEEYIAWELKNGETVRAAVLFDRILSTPTLQYNLHFERLVVRKFFSGFSVYQTLVRSHEPDVLLSEEEYNEIFKKVEDELKGVVVGELYLIEDADEEVSDISKLNGEKEQVTLKTKRKRKHCEEALRGMRLEMIERRRMMFLKNEQEVSRRWAFEDNIKRPYFHVKPLEHAQIKNWNAYLDFEIERGDKERILVLFERCMIACALYSEMWLKYARYLERIFDEEGARNAYRRSSQIHLPRQPIVHLAYSAFEEKNGNDNTIVIFDAKNVACNAVEIWLLDL</sequence>
<evidence type="ECO:0000256" key="5">
    <source>
        <dbReference type="ARBA" id="ARBA00023242"/>
    </source>
</evidence>
<dbReference type="InterPro" id="IPR059164">
    <property type="entry name" value="HAT_PRP39_C"/>
</dbReference>